<dbReference type="SUPFAM" id="SSF56112">
    <property type="entry name" value="Protein kinase-like (PK-like)"/>
    <property type="match status" value="1"/>
</dbReference>
<protein>
    <recommendedName>
        <fullName evidence="2">non-specific serine/threonine protein kinase</fullName>
        <ecNumber evidence="2">2.7.11.1</ecNumber>
    </recommendedName>
</protein>
<evidence type="ECO:0000256" key="2">
    <source>
        <dbReference type="ARBA" id="ARBA00012513"/>
    </source>
</evidence>
<organism evidence="19 20">
    <name type="scientific">Acacia crassicarpa</name>
    <name type="common">northern wattle</name>
    <dbReference type="NCBI Taxonomy" id="499986"/>
    <lineage>
        <taxon>Eukaryota</taxon>
        <taxon>Viridiplantae</taxon>
        <taxon>Streptophyta</taxon>
        <taxon>Embryophyta</taxon>
        <taxon>Tracheophyta</taxon>
        <taxon>Spermatophyta</taxon>
        <taxon>Magnoliopsida</taxon>
        <taxon>eudicotyledons</taxon>
        <taxon>Gunneridae</taxon>
        <taxon>Pentapetalae</taxon>
        <taxon>rosids</taxon>
        <taxon>fabids</taxon>
        <taxon>Fabales</taxon>
        <taxon>Fabaceae</taxon>
        <taxon>Caesalpinioideae</taxon>
        <taxon>mimosoid clade</taxon>
        <taxon>Acacieae</taxon>
        <taxon>Acacia</taxon>
    </lineage>
</organism>
<evidence type="ECO:0000256" key="14">
    <source>
        <dbReference type="ARBA" id="ARBA00047899"/>
    </source>
</evidence>
<dbReference type="PROSITE" id="PS50011">
    <property type="entry name" value="PROTEIN_KINASE_DOM"/>
    <property type="match status" value="1"/>
</dbReference>
<gene>
    <name evidence="19" type="ORF">QN277_024554</name>
</gene>
<dbReference type="InterPro" id="IPR000719">
    <property type="entry name" value="Prot_kinase_dom"/>
</dbReference>
<dbReference type="InterPro" id="IPR024788">
    <property type="entry name" value="Malectin-like_Carb-bd_dom"/>
</dbReference>
<evidence type="ECO:0000256" key="4">
    <source>
        <dbReference type="ARBA" id="ARBA00022614"/>
    </source>
</evidence>
<feature type="signal peptide" evidence="17">
    <location>
        <begin position="1"/>
        <end position="24"/>
    </location>
</feature>
<dbReference type="GO" id="GO:0016020">
    <property type="term" value="C:membrane"/>
    <property type="evidence" value="ECO:0007669"/>
    <property type="project" value="UniProtKB-SubCell"/>
</dbReference>
<dbReference type="SMART" id="SM00220">
    <property type="entry name" value="S_TKc"/>
    <property type="match status" value="1"/>
</dbReference>
<evidence type="ECO:0000256" key="7">
    <source>
        <dbReference type="ARBA" id="ARBA00022729"/>
    </source>
</evidence>
<evidence type="ECO:0000256" key="5">
    <source>
        <dbReference type="ARBA" id="ARBA00022679"/>
    </source>
</evidence>
<dbReference type="CDD" id="cd14066">
    <property type="entry name" value="STKc_IRAK"/>
    <property type="match status" value="1"/>
</dbReference>
<comment type="subcellular location">
    <subcellularLocation>
        <location evidence="1">Membrane</location>
        <topology evidence="1">Single-pass membrane protein</topology>
    </subcellularLocation>
</comment>
<dbReference type="PANTHER" id="PTHR45631:SF212">
    <property type="entry name" value="PROTEIN KINASE DOMAIN-CONTAINING PROTEIN"/>
    <property type="match status" value="1"/>
</dbReference>
<evidence type="ECO:0000313" key="20">
    <source>
        <dbReference type="Proteomes" id="UP001293593"/>
    </source>
</evidence>
<evidence type="ECO:0000256" key="11">
    <source>
        <dbReference type="ARBA" id="ARBA00022840"/>
    </source>
</evidence>
<keyword evidence="4" id="KW-0433">Leucine-rich repeat</keyword>
<evidence type="ECO:0000256" key="9">
    <source>
        <dbReference type="ARBA" id="ARBA00022741"/>
    </source>
</evidence>
<keyword evidence="3" id="KW-0723">Serine/threonine-protein kinase</keyword>
<evidence type="ECO:0000256" key="13">
    <source>
        <dbReference type="ARBA" id="ARBA00023136"/>
    </source>
</evidence>
<dbReference type="EC" id="2.7.11.1" evidence="2"/>
<keyword evidence="6" id="KW-0812">Transmembrane</keyword>
<keyword evidence="13" id="KW-0472">Membrane</keyword>
<dbReference type="Proteomes" id="UP001293593">
    <property type="component" value="Unassembled WGS sequence"/>
</dbReference>
<dbReference type="InterPro" id="IPR001611">
    <property type="entry name" value="Leu-rich_rpt"/>
</dbReference>
<evidence type="ECO:0000256" key="3">
    <source>
        <dbReference type="ARBA" id="ARBA00022527"/>
    </source>
</evidence>
<comment type="catalytic activity">
    <reaction evidence="15">
        <text>L-seryl-[protein] + ATP = O-phospho-L-seryl-[protein] + ADP + H(+)</text>
        <dbReference type="Rhea" id="RHEA:17989"/>
        <dbReference type="Rhea" id="RHEA-COMP:9863"/>
        <dbReference type="Rhea" id="RHEA-COMP:11604"/>
        <dbReference type="ChEBI" id="CHEBI:15378"/>
        <dbReference type="ChEBI" id="CHEBI:29999"/>
        <dbReference type="ChEBI" id="CHEBI:30616"/>
        <dbReference type="ChEBI" id="CHEBI:83421"/>
        <dbReference type="ChEBI" id="CHEBI:456216"/>
        <dbReference type="EC" id="2.7.11.1"/>
    </reaction>
</comment>
<dbReference type="PROSITE" id="PS51450">
    <property type="entry name" value="LRR"/>
    <property type="match status" value="1"/>
</dbReference>
<dbReference type="Pfam" id="PF13855">
    <property type="entry name" value="LRR_8"/>
    <property type="match status" value="1"/>
</dbReference>
<proteinExistence type="predicted"/>
<name>A0AAE1MP71_9FABA</name>
<dbReference type="PROSITE" id="PS00108">
    <property type="entry name" value="PROTEIN_KINASE_ST"/>
    <property type="match status" value="1"/>
</dbReference>
<dbReference type="PROSITE" id="PS00107">
    <property type="entry name" value="PROTEIN_KINASE_ATP"/>
    <property type="match status" value="1"/>
</dbReference>
<dbReference type="Pfam" id="PF07714">
    <property type="entry name" value="PK_Tyr_Ser-Thr"/>
    <property type="match status" value="1"/>
</dbReference>
<dbReference type="InterPro" id="IPR008271">
    <property type="entry name" value="Ser/Thr_kinase_AS"/>
</dbReference>
<dbReference type="InterPro" id="IPR017441">
    <property type="entry name" value="Protein_kinase_ATP_BS"/>
</dbReference>
<evidence type="ECO:0000313" key="19">
    <source>
        <dbReference type="EMBL" id="KAK4267821.1"/>
    </source>
</evidence>
<keyword evidence="5" id="KW-0808">Transferase</keyword>
<evidence type="ECO:0000256" key="12">
    <source>
        <dbReference type="ARBA" id="ARBA00022989"/>
    </source>
</evidence>
<keyword evidence="8" id="KW-0677">Repeat</keyword>
<evidence type="ECO:0000256" key="15">
    <source>
        <dbReference type="ARBA" id="ARBA00048679"/>
    </source>
</evidence>
<evidence type="ECO:0000256" key="8">
    <source>
        <dbReference type="ARBA" id="ARBA00022737"/>
    </source>
</evidence>
<evidence type="ECO:0000259" key="18">
    <source>
        <dbReference type="PROSITE" id="PS50011"/>
    </source>
</evidence>
<dbReference type="Gene3D" id="1.10.510.10">
    <property type="entry name" value="Transferase(Phosphotransferase) domain 1"/>
    <property type="match status" value="1"/>
</dbReference>
<feature type="binding site" evidence="16">
    <location>
        <position position="604"/>
    </location>
    <ligand>
        <name>ATP</name>
        <dbReference type="ChEBI" id="CHEBI:30616"/>
    </ligand>
</feature>
<dbReference type="InterPro" id="IPR032675">
    <property type="entry name" value="LRR_dom_sf"/>
</dbReference>
<evidence type="ECO:0000256" key="6">
    <source>
        <dbReference type="ARBA" id="ARBA00022692"/>
    </source>
</evidence>
<dbReference type="GO" id="GO:0005524">
    <property type="term" value="F:ATP binding"/>
    <property type="evidence" value="ECO:0007669"/>
    <property type="project" value="UniProtKB-UniRule"/>
</dbReference>
<evidence type="ECO:0000256" key="16">
    <source>
        <dbReference type="PROSITE-ProRule" id="PRU10141"/>
    </source>
</evidence>
<sequence length="882" mass="99273">MKSASLCMLSLYVLVMSISDRDSAQVVADGGNSGFISIDCGASTDYMDEATGIWYQTDKGFIESGTNHRLAPYIDFYSQASTINRQVMTLRSFAEGERNCYTLKPKQEKQKQKYMIRAIFAYGNYDLKYQAAVFDLHLGVNYWTTFRKSNTAASPISVFEIIMEKDKSTETVQVCLVYTGQGTPFINSLELRPLNNSLYAAPLPLIIDCIYSVRYNFGSGFHRTWTRFKDDVYDRLWWNNDNPDVNVLQTSVEAKAEDSVYELPWEALRTALQPDNNSNLLTSNWSFGDRSNQYYAFLHFAEFEKLPRGQKRIINVTFEDGISLSQQLTLEYLKPITLISNITKGLTIKAATDSDAPPILNALEIWKVIQQPNSPTAEQDIKAIKEIQHIYGVSKISWQGDPCVPSQWAWDGLNCSYENDIRIISLNLSSSKLTGVIAPPFASLEKLESLDLSNNELTGSLPEFLATLPNLKFIYVTGNKLTGSIPKALREKANLEISMGNNPSLYCLENSCKEHKKFEIPLIASLSTLAIVTVLVSLVIWRFKMKTVLSAKSQKKKFLKPKNQAFTYSEVLRITNNFETTIGQGGFGKVYLGTLEDDMKVAVKLLSPSSKQGYKEFKSEAQLLTVIHHRNLVALVGFCNENDVKALIYEYMDHGDLGGLLSDKNQNVLKWSYRVQFAVDAAKGLEYLHNGCMTPIIHRDLKPSNILINNFMVAKIADFGLSRAFTNERDSHLSTQPAGTPGYIDPEFQRSGKLDKRSDIYSFGMILLQLITGHPPIRGQLENVYFIIDWIRPKIECGDIQGIVDQRLNGEFQVSSVWKAVETAMSCIEPQPIQRPDISYVLNELKECLAMEIDHANSNGLQSQLINHHSGQLDSITTLSAR</sequence>
<dbReference type="GO" id="GO:0004674">
    <property type="term" value="F:protein serine/threonine kinase activity"/>
    <property type="evidence" value="ECO:0007669"/>
    <property type="project" value="UniProtKB-KW"/>
</dbReference>
<comment type="catalytic activity">
    <reaction evidence="14">
        <text>L-threonyl-[protein] + ATP = O-phospho-L-threonyl-[protein] + ADP + H(+)</text>
        <dbReference type="Rhea" id="RHEA:46608"/>
        <dbReference type="Rhea" id="RHEA-COMP:11060"/>
        <dbReference type="Rhea" id="RHEA-COMP:11605"/>
        <dbReference type="ChEBI" id="CHEBI:15378"/>
        <dbReference type="ChEBI" id="CHEBI:30013"/>
        <dbReference type="ChEBI" id="CHEBI:30616"/>
        <dbReference type="ChEBI" id="CHEBI:61977"/>
        <dbReference type="ChEBI" id="CHEBI:456216"/>
        <dbReference type="EC" id="2.7.11.1"/>
    </reaction>
</comment>
<reference evidence="19" key="1">
    <citation type="submission" date="2023-10" db="EMBL/GenBank/DDBJ databases">
        <title>Chromosome-level genome of the transformable northern wattle, Acacia crassicarpa.</title>
        <authorList>
            <person name="Massaro I."/>
            <person name="Sinha N.R."/>
            <person name="Poethig S."/>
            <person name="Leichty A.R."/>
        </authorList>
    </citation>
    <scope>NUCLEOTIDE SEQUENCE</scope>
    <source>
        <strain evidence="19">Acra3RX</strain>
        <tissue evidence="19">Leaf</tissue>
    </source>
</reference>
<dbReference type="Gene3D" id="3.80.10.10">
    <property type="entry name" value="Ribonuclease Inhibitor"/>
    <property type="match status" value="1"/>
</dbReference>
<dbReference type="InterPro" id="IPR001245">
    <property type="entry name" value="Ser-Thr/Tyr_kinase_cat_dom"/>
</dbReference>
<dbReference type="EMBL" id="JAWXYG010000007">
    <property type="protein sequence ID" value="KAK4267821.1"/>
    <property type="molecule type" value="Genomic_DNA"/>
</dbReference>
<feature type="domain" description="Protein kinase" evidence="18">
    <location>
        <begin position="576"/>
        <end position="849"/>
    </location>
</feature>
<dbReference type="InterPro" id="IPR011009">
    <property type="entry name" value="Kinase-like_dom_sf"/>
</dbReference>
<dbReference type="PANTHER" id="PTHR45631">
    <property type="entry name" value="OS07G0107800 PROTEIN-RELATED"/>
    <property type="match status" value="1"/>
</dbReference>
<keyword evidence="10" id="KW-0418">Kinase</keyword>
<keyword evidence="9 16" id="KW-0547">Nucleotide-binding</keyword>
<keyword evidence="11 16" id="KW-0067">ATP-binding</keyword>
<keyword evidence="12" id="KW-1133">Transmembrane helix</keyword>
<dbReference type="FunFam" id="3.80.10.10:FF:000129">
    <property type="entry name" value="Leucine-rich repeat receptor-like kinase"/>
    <property type="match status" value="1"/>
</dbReference>
<comment type="caution">
    <text evidence="19">The sequence shown here is derived from an EMBL/GenBank/DDBJ whole genome shotgun (WGS) entry which is preliminary data.</text>
</comment>
<keyword evidence="7 17" id="KW-0732">Signal</keyword>
<dbReference type="SUPFAM" id="SSF52058">
    <property type="entry name" value="L domain-like"/>
    <property type="match status" value="1"/>
</dbReference>
<dbReference type="Pfam" id="PF12819">
    <property type="entry name" value="Malectin_like"/>
    <property type="match status" value="1"/>
</dbReference>
<feature type="chain" id="PRO_5041947338" description="non-specific serine/threonine protein kinase" evidence="17">
    <location>
        <begin position="25"/>
        <end position="882"/>
    </location>
</feature>
<dbReference type="FunFam" id="3.30.200.20:FF:000394">
    <property type="entry name" value="Leucine-rich repeat receptor-like protein kinase"/>
    <property type="match status" value="1"/>
</dbReference>
<dbReference type="AlphaFoldDB" id="A0AAE1MP71"/>
<evidence type="ECO:0000256" key="17">
    <source>
        <dbReference type="SAM" id="SignalP"/>
    </source>
</evidence>
<keyword evidence="20" id="KW-1185">Reference proteome</keyword>
<evidence type="ECO:0000256" key="10">
    <source>
        <dbReference type="ARBA" id="ARBA00022777"/>
    </source>
</evidence>
<evidence type="ECO:0000256" key="1">
    <source>
        <dbReference type="ARBA" id="ARBA00004167"/>
    </source>
</evidence>
<dbReference type="Gene3D" id="3.30.200.20">
    <property type="entry name" value="Phosphorylase Kinase, domain 1"/>
    <property type="match status" value="1"/>
</dbReference>
<accession>A0AAE1MP71</accession>